<dbReference type="SUPFAM" id="SSF51445">
    <property type="entry name" value="(Trans)glycosidases"/>
    <property type="match status" value="1"/>
</dbReference>
<dbReference type="NCBIfam" id="TIGR02401">
    <property type="entry name" value="trehalose_TreY"/>
    <property type="match status" value="1"/>
</dbReference>
<evidence type="ECO:0000313" key="2">
    <source>
        <dbReference type="EMBL" id="MBZ0156670.1"/>
    </source>
</evidence>
<proteinExistence type="predicted"/>
<dbReference type="GO" id="GO:0047470">
    <property type="term" value="F:(1,4)-alpha-D-glucan 1-alpha-D-glucosylmutase activity"/>
    <property type="evidence" value="ECO:0007669"/>
    <property type="project" value="TreeGrafter"/>
</dbReference>
<dbReference type="Pfam" id="PF00128">
    <property type="entry name" value="Alpha-amylase"/>
    <property type="match status" value="1"/>
</dbReference>
<evidence type="ECO:0000259" key="1">
    <source>
        <dbReference type="SMART" id="SM00642"/>
    </source>
</evidence>
<dbReference type="CDD" id="cd11336">
    <property type="entry name" value="AmyAc_MTSase"/>
    <property type="match status" value="1"/>
</dbReference>
<evidence type="ECO:0000313" key="3">
    <source>
        <dbReference type="Proteomes" id="UP000705867"/>
    </source>
</evidence>
<dbReference type="EMBL" id="JAIOIV010000083">
    <property type="protein sequence ID" value="MBZ0156670.1"/>
    <property type="molecule type" value="Genomic_DNA"/>
</dbReference>
<organism evidence="2 3">
    <name type="scientific">Candidatus Nitrobium versatile</name>
    <dbReference type="NCBI Taxonomy" id="2884831"/>
    <lineage>
        <taxon>Bacteria</taxon>
        <taxon>Pseudomonadati</taxon>
        <taxon>Nitrospirota</taxon>
        <taxon>Nitrospiria</taxon>
        <taxon>Nitrospirales</taxon>
        <taxon>Nitrospiraceae</taxon>
        <taxon>Candidatus Nitrobium</taxon>
    </lineage>
</organism>
<dbReference type="PANTHER" id="PTHR10357:SF216">
    <property type="entry name" value="MALTOOLIGOSYL TREHALOSE SYNTHASE-RELATED"/>
    <property type="match status" value="1"/>
</dbReference>
<sequence length="1004" mass="114204">MRTLLEARVPCSLYRLQLNGPFGFAEAARTVAYLHDLGITDIYSSPCFRAKRGSPHCYDIVDHASLHPELGTEEEYQALTGALAERDMGQLLDIVPNHMGIEGGENPWWTDVLENGPSSPYADFFDIDWTPVKRELHNKVLLPLLGNQYGAVLENGELQLVFEEGAFFIAYHGHRFPVRPQSGGRVLRHCLGELERTPPPDDSGLTELQSIITALSHLPPYTERSPERTVERQREKEVIKGRLRTLCRKSTAVAAHIGENLRLFNGTPGVPGSFDMLDTLLSEQVYRLSYWRVAAEEINYRRFFDINDLAAVRMEDPRVFEAAHRLTLRLVREGKVTGLRIDHPDGLYHPLEYFERLQRACFLASGKGRLERMHSVPPGDEQERERELERMYETALAEDPKLKPFYIVGEKILMRGERMPDDWPLFSTTGYVFMNSVSGLFVDPDGGRELERIYERFVGRKMSFIDIAYEKKKLVMKTAMASEINTLGHYLNTLSERNRHTRDFTLNSLIAALIEIIALFPVYRTYISSAGVNDRDRRYIESAVAKAKRKNPALSEPVFDFLRDVLLLRCPPGADDEGRREWLDFVMRFQQVTGPVTAKGVEDTAFYVYNRLVSLNEVGGSPDRFGTSLETFHGQNMERAKYWPGALITTGTHDSKRGEDVRMRINVLSEIPGEWKAALIRWRKMNNKKRVMVDGRAVPDRNDEYLLYQTLLGAWPAEPMDDEVLSSFRRRIREYMRKAVREAKTNTSWINPDALYEDALFYFIDSLLAPGADNRFLRDFRAFQQQVSIWAAYGSLSQTLLKLTSPGVPDIYQGAELWDYRLVDPDNRRPVDYGRRRELLADLLRREAEQGQPSLVRALLAGRDDGRSKLYLIAKTLRYRRANRALFEKGDYLPLEVIGGRSGAICAFARTLGHRKIVVAAPRLFTRFAPDPAELPLGAPVWGDTRIAVPFAEKGTRFRNIFTGETVVAPEDRAAAALPAARLFASFLPALLEQTDGTAPPSTE</sequence>
<dbReference type="SMART" id="SM00642">
    <property type="entry name" value="Aamy"/>
    <property type="match status" value="1"/>
</dbReference>
<dbReference type="InterPro" id="IPR006047">
    <property type="entry name" value="GH13_cat_dom"/>
</dbReference>
<dbReference type="GO" id="GO:0030980">
    <property type="term" value="P:alpha-glucan catabolic process"/>
    <property type="evidence" value="ECO:0007669"/>
    <property type="project" value="TreeGrafter"/>
</dbReference>
<comment type="caution">
    <text evidence="2">The sequence shown here is derived from an EMBL/GenBank/DDBJ whole genome shotgun (WGS) entry which is preliminary data.</text>
</comment>
<dbReference type="InterPro" id="IPR017853">
    <property type="entry name" value="GH"/>
</dbReference>
<dbReference type="Gene3D" id="3.30.1590.10">
    <property type="entry name" value="Maltooligosyl trehalose synthase, domain 2"/>
    <property type="match status" value="1"/>
</dbReference>
<accession>A0A953JDQ0</accession>
<dbReference type="PANTHER" id="PTHR10357">
    <property type="entry name" value="ALPHA-AMYLASE FAMILY MEMBER"/>
    <property type="match status" value="1"/>
</dbReference>
<gene>
    <name evidence="2" type="primary">treY</name>
    <name evidence="2" type="ORF">K8I29_10750</name>
</gene>
<dbReference type="Proteomes" id="UP000705867">
    <property type="component" value="Unassembled WGS sequence"/>
</dbReference>
<dbReference type="InterPro" id="IPR012767">
    <property type="entry name" value="Trehalose_TreY"/>
</dbReference>
<name>A0A953JDQ0_9BACT</name>
<dbReference type="GO" id="GO:0005992">
    <property type="term" value="P:trehalose biosynthetic process"/>
    <property type="evidence" value="ECO:0007669"/>
    <property type="project" value="TreeGrafter"/>
</dbReference>
<dbReference type="InterPro" id="IPR013797">
    <property type="entry name" value="Maltooligo_trehalose_synth_4"/>
</dbReference>
<reference evidence="2" key="2">
    <citation type="submission" date="2021-08" db="EMBL/GenBank/DDBJ databases">
        <authorList>
            <person name="Dalcin Martins P."/>
        </authorList>
    </citation>
    <scope>NUCLEOTIDE SEQUENCE</scope>
    <source>
        <strain evidence="2">MAG_39</strain>
    </source>
</reference>
<reference evidence="2" key="1">
    <citation type="journal article" date="2021" name="bioRxiv">
        <title>Unraveling nitrogen, sulfur and carbon metabolic pathways and microbial community transcriptional responses to substrate deprivation and toxicity stresses in a bioreactor mimicking anoxic brackish coastal sediment conditions.</title>
        <authorList>
            <person name="Martins P.D."/>
            <person name="Echeveste M.J."/>
            <person name="Arshad A."/>
            <person name="Kurth J."/>
            <person name="Ouboter H."/>
            <person name="Jetten M.S.M."/>
            <person name="Welte C.U."/>
        </authorList>
    </citation>
    <scope>NUCLEOTIDE SEQUENCE</scope>
    <source>
        <strain evidence="2">MAG_39</strain>
    </source>
</reference>
<protein>
    <submittedName>
        <fullName evidence="2">Malto-oligosyltrehalose synthase</fullName>
    </submittedName>
</protein>
<dbReference type="Gene3D" id="3.20.20.80">
    <property type="entry name" value="Glycosidases"/>
    <property type="match status" value="2"/>
</dbReference>
<feature type="domain" description="Glycosyl hydrolase family 13 catalytic" evidence="1">
    <location>
        <begin position="11"/>
        <end position="867"/>
    </location>
</feature>
<dbReference type="AlphaFoldDB" id="A0A953JDQ0"/>
<dbReference type="Gene3D" id="1.10.150.200">
    <property type="entry name" value="Maltooligosyl trehalose synthase, domain 3"/>
    <property type="match status" value="1"/>
</dbReference>
<dbReference type="Gene3D" id="1.10.10.470">
    <property type="entry name" value="Maltooligosyl trehalose synthase, domain 4"/>
    <property type="match status" value="1"/>
</dbReference>